<keyword evidence="2" id="KW-1185">Reference proteome</keyword>
<gene>
    <name evidence="1" type="ORF">BDY19DRAFT_998925</name>
</gene>
<reference evidence="1" key="1">
    <citation type="journal article" date="2021" name="Environ. Microbiol.">
        <title>Gene family expansions and transcriptome signatures uncover fungal adaptations to wood decay.</title>
        <authorList>
            <person name="Hage H."/>
            <person name="Miyauchi S."/>
            <person name="Viragh M."/>
            <person name="Drula E."/>
            <person name="Min B."/>
            <person name="Chaduli D."/>
            <person name="Navarro D."/>
            <person name="Favel A."/>
            <person name="Norest M."/>
            <person name="Lesage-Meessen L."/>
            <person name="Balint B."/>
            <person name="Merenyi Z."/>
            <person name="de Eugenio L."/>
            <person name="Morin E."/>
            <person name="Martinez A.T."/>
            <person name="Baldrian P."/>
            <person name="Stursova M."/>
            <person name="Martinez M.J."/>
            <person name="Novotny C."/>
            <person name="Magnuson J.K."/>
            <person name="Spatafora J.W."/>
            <person name="Maurice S."/>
            <person name="Pangilinan J."/>
            <person name="Andreopoulos W."/>
            <person name="LaButti K."/>
            <person name="Hundley H."/>
            <person name="Na H."/>
            <person name="Kuo A."/>
            <person name="Barry K."/>
            <person name="Lipzen A."/>
            <person name="Henrissat B."/>
            <person name="Riley R."/>
            <person name="Ahrendt S."/>
            <person name="Nagy L.G."/>
            <person name="Grigoriev I.V."/>
            <person name="Martin F."/>
            <person name="Rosso M.N."/>
        </authorList>
    </citation>
    <scope>NUCLEOTIDE SEQUENCE</scope>
    <source>
        <strain evidence="1">CBS 384.51</strain>
    </source>
</reference>
<dbReference type="Proteomes" id="UP001055072">
    <property type="component" value="Unassembled WGS sequence"/>
</dbReference>
<sequence length="436" mass="48006">MAPFQVLPPKPGAETPLNLLQIIVVGDPSVTGQYSYHDWLRLSITHANDSAVPYSIFCCNSFDLRDTIPLIKAFGDLRKKSTVQQLAKIDELSIRSSCSRLLTKTIIHYGVIRGNGGHELVAAKYPDVYSFIKPPSTYLWKSHSTMADALKYVVLRLREITEIEDDDDDDEGNCAANETNNVSDGVDSIADELLNINFTPLSVPCTPTRSGSRSSSKQMQPPSTPSRAPSTSSRAPPSSSRAPPLLFRAPSTLHRTPSRKLAGHASNPPLTPSRARSTGSNNPSYATVNNDDDQEDPFVNPDVNVKRESNGKGKQSRRCETAAQDSGTEIGASPTVHHMPYINERDLTGRIIATHFAALPQQMKPVPSLGDCIDNFVDDYNYPDTFVLAIYAGYVAASGNFESFVVATSHMIPQREAQYLWRYIAIPADNRRRLRN</sequence>
<protein>
    <submittedName>
        <fullName evidence="1">Uncharacterized protein</fullName>
    </submittedName>
</protein>
<evidence type="ECO:0000313" key="2">
    <source>
        <dbReference type="Proteomes" id="UP001055072"/>
    </source>
</evidence>
<accession>A0ACB8TM50</accession>
<comment type="caution">
    <text evidence="1">The sequence shown here is derived from an EMBL/GenBank/DDBJ whole genome shotgun (WGS) entry which is preliminary data.</text>
</comment>
<organism evidence="1 2">
    <name type="scientific">Irpex rosettiformis</name>
    <dbReference type="NCBI Taxonomy" id="378272"/>
    <lineage>
        <taxon>Eukaryota</taxon>
        <taxon>Fungi</taxon>
        <taxon>Dikarya</taxon>
        <taxon>Basidiomycota</taxon>
        <taxon>Agaricomycotina</taxon>
        <taxon>Agaricomycetes</taxon>
        <taxon>Polyporales</taxon>
        <taxon>Irpicaceae</taxon>
        <taxon>Irpex</taxon>
    </lineage>
</organism>
<name>A0ACB8TM50_9APHY</name>
<dbReference type="EMBL" id="MU275009">
    <property type="protein sequence ID" value="KAI0083029.1"/>
    <property type="molecule type" value="Genomic_DNA"/>
</dbReference>
<proteinExistence type="predicted"/>
<evidence type="ECO:0000313" key="1">
    <source>
        <dbReference type="EMBL" id="KAI0083029.1"/>
    </source>
</evidence>